<feature type="domain" description="Methyltransferase FkbM" evidence="1">
    <location>
        <begin position="59"/>
        <end position="216"/>
    </location>
</feature>
<sequence>MTEGFVPYIARDRRIGPYRFDMLITDPVAKDWYDSSPDQWMRERQWCIDTIRPGFTVLDCGAHHGLMTTLFALATGPTGVVHAWDPSPANAEVIARNAALNGCANVVVHACGVGDAPAELPFFENRGNVMVLGERADLAAAGKVRIVRLDDDIDPGLKVDFLKMDVEGHDLPALRGATRILGMRPYLMLELHLFLYEDRLATVTAILELLARFGYSMWLDDFQTAVDIGASPDPARLTSLEHAQLYCVPV</sequence>
<dbReference type="InterPro" id="IPR006342">
    <property type="entry name" value="FkbM_mtfrase"/>
</dbReference>
<name>A0A9X1Y856_9PROT</name>
<dbReference type="InterPro" id="IPR029063">
    <property type="entry name" value="SAM-dependent_MTases_sf"/>
</dbReference>
<gene>
    <name evidence="2" type="ORF">M0638_05690</name>
</gene>
<keyword evidence="2" id="KW-0808">Transferase</keyword>
<accession>A0A9X1Y856</accession>
<protein>
    <submittedName>
        <fullName evidence="2">FkbM family methyltransferase</fullName>
    </submittedName>
</protein>
<dbReference type="AlphaFoldDB" id="A0A9X1Y856"/>
<dbReference type="PANTHER" id="PTHR34203">
    <property type="entry name" value="METHYLTRANSFERASE, FKBM FAMILY PROTEIN"/>
    <property type="match status" value="1"/>
</dbReference>
<dbReference type="Pfam" id="PF05050">
    <property type="entry name" value="Methyltransf_21"/>
    <property type="match status" value="1"/>
</dbReference>
<dbReference type="GO" id="GO:0008168">
    <property type="term" value="F:methyltransferase activity"/>
    <property type="evidence" value="ECO:0007669"/>
    <property type="project" value="UniProtKB-KW"/>
</dbReference>
<keyword evidence="2" id="KW-0489">Methyltransferase</keyword>
<dbReference type="NCBIfam" id="TIGR01444">
    <property type="entry name" value="fkbM_fam"/>
    <property type="match status" value="1"/>
</dbReference>
<evidence type="ECO:0000313" key="3">
    <source>
        <dbReference type="Proteomes" id="UP001139516"/>
    </source>
</evidence>
<dbReference type="Proteomes" id="UP001139516">
    <property type="component" value="Unassembled WGS sequence"/>
</dbReference>
<dbReference type="InterPro" id="IPR052514">
    <property type="entry name" value="SAM-dependent_MTase"/>
</dbReference>
<dbReference type="SUPFAM" id="SSF53335">
    <property type="entry name" value="S-adenosyl-L-methionine-dependent methyltransferases"/>
    <property type="match status" value="1"/>
</dbReference>
<keyword evidence="3" id="KW-1185">Reference proteome</keyword>
<dbReference type="PANTHER" id="PTHR34203:SF15">
    <property type="entry name" value="SLL1173 PROTEIN"/>
    <property type="match status" value="1"/>
</dbReference>
<reference evidence="2" key="1">
    <citation type="submission" date="2022-04" db="EMBL/GenBank/DDBJ databases">
        <title>Roseomonas acroporae sp. nov., isolated from coral Acropora digitifera.</title>
        <authorList>
            <person name="Sun H."/>
        </authorList>
    </citation>
    <scope>NUCLEOTIDE SEQUENCE</scope>
    <source>
        <strain evidence="2">NAR14</strain>
    </source>
</reference>
<dbReference type="GO" id="GO:0032259">
    <property type="term" value="P:methylation"/>
    <property type="evidence" value="ECO:0007669"/>
    <property type="project" value="UniProtKB-KW"/>
</dbReference>
<evidence type="ECO:0000313" key="2">
    <source>
        <dbReference type="EMBL" id="MCK8783872.1"/>
    </source>
</evidence>
<proteinExistence type="predicted"/>
<dbReference type="Gene3D" id="3.40.50.150">
    <property type="entry name" value="Vaccinia Virus protein VP39"/>
    <property type="match status" value="1"/>
</dbReference>
<dbReference type="RefSeq" id="WP_248665993.1">
    <property type="nucleotide sequence ID" value="NZ_JALPRX010000019.1"/>
</dbReference>
<comment type="caution">
    <text evidence="2">The sequence shown here is derived from an EMBL/GenBank/DDBJ whole genome shotgun (WGS) entry which is preliminary data.</text>
</comment>
<dbReference type="EMBL" id="JALPRX010000019">
    <property type="protein sequence ID" value="MCK8783872.1"/>
    <property type="molecule type" value="Genomic_DNA"/>
</dbReference>
<organism evidence="2 3">
    <name type="scientific">Roseomonas acroporae</name>
    <dbReference type="NCBI Taxonomy" id="2937791"/>
    <lineage>
        <taxon>Bacteria</taxon>
        <taxon>Pseudomonadati</taxon>
        <taxon>Pseudomonadota</taxon>
        <taxon>Alphaproteobacteria</taxon>
        <taxon>Acetobacterales</taxon>
        <taxon>Roseomonadaceae</taxon>
        <taxon>Roseomonas</taxon>
    </lineage>
</organism>
<evidence type="ECO:0000259" key="1">
    <source>
        <dbReference type="Pfam" id="PF05050"/>
    </source>
</evidence>